<dbReference type="EMBL" id="WHOC01000102">
    <property type="protein sequence ID" value="NOU88207.1"/>
    <property type="molecule type" value="Genomic_DNA"/>
</dbReference>
<evidence type="ECO:0000313" key="2">
    <source>
        <dbReference type="Proteomes" id="UP000658690"/>
    </source>
</evidence>
<accession>A0ABX1Z4M3</accession>
<organism evidence="1 2">
    <name type="scientific">Paenibacillus germinis</name>
    <dbReference type="NCBI Taxonomy" id="2654979"/>
    <lineage>
        <taxon>Bacteria</taxon>
        <taxon>Bacillati</taxon>
        <taxon>Bacillota</taxon>
        <taxon>Bacilli</taxon>
        <taxon>Bacillales</taxon>
        <taxon>Paenibacillaceae</taxon>
        <taxon>Paenibacillus</taxon>
    </lineage>
</organism>
<gene>
    <name evidence="1" type="ORF">GC102_20895</name>
</gene>
<reference evidence="1 2" key="1">
    <citation type="submission" date="2019-10" db="EMBL/GenBank/DDBJ databases">
        <title>Description of Paenibacillus choica sp. nov.</title>
        <authorList>
            <person name="Carlier A."/>
            <person name="Qi S."/>
        </authorList>
    </citation>
    <scope>NUCLEOTIDE SEQUENCE [LARGE SCALE GENOMIC DNA]</scope>
    <source>
        <strain evidence="1 2">LMG 31460</strain>
    </source>
</reference>
<name>A0ABX1Z4M3_9BACL</name>
<keyword evidence="2" id="KW-1185">Reference proteome</keyword>
<sequence>MVAQTQAHAPEQKTRRERRIGILAERRRIKKIMKKQRSVTFDNDTITEARNFQFIELFKE</sequence>
<evidence type="ECO:0000313" key="1">
    <source>
        <dbReference type="EMBL" id="NOU88207.1"/>
    </source>
</evidence>
<dbReference type="Proteomes" id="UP000658690">
    <property type="component" value="Unassembled WGS sequence"/>
</dbReference>
<comment type="caution">
    <text evidence="1">The sequence shown here is derived from an EMBL/GenBank/DDBJ whole genome shotgun (WGS) entry which is preliminary data.</text>
</comment>
<proteinExistence type="predicted"/>
<feature type="non-terminal residue" evidence="1">
    <location>
        <position position="60"/>
    </location>
</feature>
<protein>
    <submittedName>
        <fullName evidence="1">IS1380 family transposase</fullName>
    </submittedName>
</protein>